<proteinExistence type="predicted"/>
<dbReference type="eggNOG" id="ENOG503071N">
    <property type="taxonomic scope" value="Bacteria"/>
</dbReference>
<dbReference type="Proteomes" id="UP000013785">
    <property type="component" value="Unassembled WGS sequence"/>
</dbReference>
<dbReference type="PATRIC" id="fig|1158610.3.peg.3439"/>
<organism evidence="1 2">
    <name type="scientific">Enterococcus phoeniculicola ATCC BAA-412</name>
    <dbReference type="NCBI Taxonomy" id="1158610"/>
    <lineage>
        <taxon>Bacteria</taxon>
        <taxon>Bacillati</taxon>
        <taxon>Bacillota</taxon>
        <taxon>Bacilli</taxon>
        <taxon>Lactobacillales</taxon>
        <taxon>Enterococcaceae</taxon>
        <taxon>Enterococcus</taxon>
    </lineage>
</organism>
<evidence type="ECO:0000313" key="1">
    <source>
        <dbReference type="EMBL" id="EOL41234.1"/>
    </source>
</evidence>
<dbReference type="HOGENOM" id="CLU_1978105_0_0_9"/>
<dbReference type="RefSeq" id="WP_010770073.1">
    <property type="nucleotide sequence ID" value="NZ_ASWE01000001.1"/>
</dbReference>
<name>R3TIH4_9ENTE</name>
<dbReference type="AlphaFoldDB" id="R3TIH4"/>
<dbReference type="EMBL" id="AJAT01000021">
    <property type="protein sequence ID" value="EOL41234.1"/>
    <property type="molecule type" value="Genomic_DNA"/>
</dbReference>
<accession>R3TIH4</accession>
<dbReference type="OrthoDB" id="9897594at2"/>
<reference evidence="1 2" key="1">
    <citation type="submission" date="2013-02" db="EMBL/GenBank/DDBJ databases">
        <title>The Genome Sequence of Enterococcus phoeniculicola BAA-412.</title>
        <authorList>
            <consortium name="The Broad Institute Genome Sequencing Platform"/>
            <consortium name="The Broad Institute Genome Sequencing Center for Infectious Disease"/>
            <person name="Earl A.M."/>
            <person name="Gilmore M.S."/>
            <person name="Lebreton F."/>
            <person name="Walker B."/>
            <person name="Young S.K."/>
            <person name="Zeng Q."/>
            <person name="Gargeya S."/>
            <person name="Fitzgerald M."/>
            <person name="Haas B."/>
            <person name="Abouelleil A."/>
            <person name="Alvarado L."/>
            <person name="Arachchi H.M."/>
            <person name="Berlin A.M."/>
            <person name="Chapman S.B."/>
            <person name="Dewar J."/>
            <person name="Goldberg J."/>
            <person name="Griggs A."/>
            <person name="Gujja S."/>
            <person name="Hansen M."/>
            <person name="Howarth C."/>
            <person name="Imamovic A."/>
            <person name="Larimer J."/>
            <person name="McCowan C."/>
            <person name="Murphy C."/>
            <person name="Neiman D."/>
            <person name="Pearson M."/>
            <person name="Priest M."/>
            <person name="Roberts A."/>
            <person name="Saif S."/>
            <person name="Shea T."/>
            <person name="Sisk P."/>
            <person name="Sykes S."/>
            <person name="Wortman J."/>
            <person name="Nusbaum C."/>
            <person name="Birren B."/>
        </authorList>
    </citation>
    <scope>NUCLEOTIDE SEQUENCE [LARGE SCALE GENOMIC DNA]</scope>
    <source>
        <strain evidence="1 2">ATCC BAA-412</strain>
    </source>
</reference>
<sequence>MLRFKGIYSLLHLTEYIAFWKIIRRRAFNGEQKLVLVVRKVLNWHDWENDLQSADDFSLLNGKAFLDLSEEETKVKLIYSIGEIGLEIEERFAEILLADLYWYRGLNDEEQNTMKLPISSSPVSFF</sequence>
<protein>
    <submittedName>
        <fullName evidence="1">Uncharacterized protein</fullName>
    </submittedName>
</protein>
<comment type="caution">
    <text evidence="1">The sequence shown here is derived from an EMBL/GenBank/DDBJ whole genome shotgun (WGS) entry which is preliminary data.</text>
</comment>
<evidence type="ECO:0000313" key="2">
    <source>
        <dbReference type="Proteomes" id="UP000013785"/>
    </source>
</evidence>
<gene>
    <name evidence="1" type="ORF">UC3_03443</name>
</gene>
<keyword evidence="2" id="KW-1185">Reference proteome</keyword>